<dbReference type="GO" id="GO:0016829">
    <property type="term" value="F:lyase activity"/>
    <property type="evidence" value="ECO:0007669"/>
    <property type="project" value="InterPro"/>
</dbReference>
<dbReference type="Gene3D" id="1.10.4100.10">
    <property type="entry name" value="2-methylcitrate dehydratase PrpD"/>
    <property type="match status" value="1"/>
</dbReference>
<dbReference type="PANTHER" id="PTHR16943">
    <property type="entry name" value="2-METHYLCITRATE DEHYDRATASE-RELATED"/>
    <property type="match status" value="1"/>
</dbReference>
<evidence type="ECO:0000259" key="2">
    <source>
        <dbReference type="Pfam" id="PF03972"/>
    </source>
</evidence>
<sequence>MATRRLATWSHNLRYSDLPEDVTRAAIRSFYNWVGCTIAGSQHEATTIAHQTLSPFFGPPTASLLGYQGSSRLDAQHAALVNGIASHVHDYDDTHLDTIIHPTGPVASALLAVAEWRGGISGKQFITALVAGIEAECKAGLAVWPEHYDVGWHITSTVGSIGAAVAVSKILGLSPTKTTHAIGLAATQVTGLREMFGSHCKSFHVGRAAQNGLVAAVMAEGGYTSSQGALEAKRGWAAVVGANKPNALRTLDRWLSTENEDGLARDNTGRWEILRNSFKPFPCGIVIHPVIDACTQIHAELTREGHTPAQIESVTAQVHPLVLELTGKKTPKDGLEAKFSVYHSGACGLLLGKVTPLEYEDNVVLDPAVIAIRDRITANIDTSIAADAAKVAISLQNGQVLTKYVDHAVGSRSNPLSDVKLQEKFIDGCKSVSIRDAEAVSQRCWALDAVDDIRELVKHLLFTSLVASLILEVSASKHTTSKCRPISGDILFHNQFQLYPSFFRWDDQRCLLYLSSIYNASIAVWDPYSSSMQRIISIPGITHSLDKRLSGTIIDPTNNVLSAVVEAASFFVSAGNDVSGDNFVVKVDLNTFATKKINLTAVTKGQYGAFLDIDNGLSGDLYVNGAYPSSLLHIDCEDRVSPFYVREPTTPPRSFGFGGVVRVDDTLIVSDNTNHQLAKFTIHSGHHSPVVIPQTNYHNFSGGSSLSLPHRYGGKVMLMAEDVIAKNTCGVSVFSSKDSWKTANFLGFIESIDRKLEPASAISQTSAHELGDRIYSSVLFYDNKVNPTMAGNRTDFALRDITDSVDSLLRANGFDI</sequence>
<evidence type="ECO:0000256" key="1">
    <source>
        <dbReference type="ARBA" id="ARBA00006174"/>
    </source>
</evidence>
<dbReference type="InterPro" id="IPR036148">
    <property type="entry name" value="MmgE/PrpD_sf"/>
</dbReference>
<protein>
    <submittedName>
        <fullName evidence="4">Immune-responsive 1 protein</fullName>
    </submittedName>
</protein>
<dbReference type="AlphaFoldDB" id="A0A8H5XUP9"/>
<organism evidence="4 5">
    <name type="scientific">Fusarium globosum</name>
    <dbReference type="NCBI Taxonomy" id="78864"/>
    <lineage>
        <taxon>Eukaryota</taxon>
        <taxon>Fungi</taxon>
        <taxon>Dikarya</taxon>
        <taxon>Ascomycota</taxon>
        <taxon>Pezizomycotina</taxon>
        <taxon>Sordariomycetes</taxon>
        <taxon>Hypocreomycetidae</taxon>
        <taxon>Hypocreales</taxon>
        <taxon>Nectriaceae</taxon>
        <taxon>Fusarium</taxon>
        <taxon>Fusarium fujikuroi species complex</taxon>
    </lineage>
</organism>
<dbReference type="InterPro" id="IPR045337">
    <property type="entry name" value="MmgE_PrpD_C"/>
</dbReference>
<comment type="caution">
    <text evidence="4">The sequence shown here is derived from an EMBL/GenBank/DDBJ whole genome shotgun (WGS) entry which is preliminary data.</text>
</comment>
<evidence type="ECO:0000313" key="4">
    <source>
        <dbReference type="EMBL" id="KAF5700448.1"/>
    </source>
</evidence>
<accession>A0A8H5XUP9</accession>
<proteinExistence type="inferred from homology"/>
<name>A0A8H5XUP9_9HYPO</name>
<dbReference type="PANTHER" id="PTHR16943:SF8">
    <property type="entry name" value="2-METHYLCITRATE DEHYDRATASE"/>
    <property type="match status" value="1"/>
</dbReference>
<keyword evidence="5" id="KW-1185">Reference proteome</keyword>
<gene>
    <name evidence="4" type="ORF">FGLOB1_10774</name>
</gene>
<evidence type="ECO:0000313" key="5">
    <source>
        <dbReference type="Proteomes" id="UP000532311"/>
    </source>
</evidence>
<reference evidence="4 5" key="1">
    <citation type="submission" date="2020-05" db="EMBL/GenBank/DDBJ databases">
        <title>Identification and distribution of gene clusters putatively required for synthesis of sphingolipid metabolism inhibitors in phylogenetically diverse species of the filamentous fungus Fusarium.</title>
        <authorList>
            <person name="Kim H.-S."/>
            <person name="Busman M."/>
            <person name="Brown D.W."/>
            <person name="Divon H."/>
            <person name="Uhlig S."/>
            <person name="Proctor R.H."/>
        </authorList>
    </citation>
    <scope>NUCLEOTIDE SEQUENCE [LARGE SCALE GENOMIC DNA]</scope>
    <source>
        <strain evidence="4 5">NRRL 26131</strain>
    </source>
</reference>
<dbReference type="SUPFAM" id="SSF103378">
    <property type="entry name" value="2-methylcitrate dehydratase PrpD"/>
    <property type="match status" value="1"/>
</dbReference>
<dbReference type="Pfam" id="PF03972">
    <property type="entry name" value="MmgE_PrpD_N"/>
    <property type="match status" value="1"/>
</dbReference>
<feature type="domain" description="MmgE/PrpD N-terminal" evidence="2">
    <location>
        <begin position="4"/>
        <end position="244"/>
    </location>
</feature>
<dbReference type="EMBL" id="JAAQPF010000527">
    <property type="protein sequence ID" value="KAF5700448.1"/>
    <property type="molecule type" value="Genomic_DNA"/>
</dbReference>
<dbReference type="InterPro" id="IPR005656">
    <property type="entry name" value="MmgE_PrpD"/>
</dbReference>
<dbReference type="InterPro" id="IPR042188">
    <property type="entry name" value="MmgE/PrpD_sf_2"/>
</dbReference>
<evidence type="ECO:0000259" key="3">
    <source>
        <dbReference type="Pfam" id="PF19305"/>
    </source>
</evidence>
<dbReference type="Gene3D" id="3.30.1330.120">
    <property type="entry name" value="2-methylcitrate dehydratase PrpD"/>
    <property type="match status" value="1"/>
</dbReference>
<dbReference type="InterPro" id="IPR042183">
    <property type="entry name" value="MmgE/PrpD_sf_1"/>
</dbReference>
<dbReference type="Pfam" id="PF19305">
    <property type="entry name" value="MmgE_PrpD_C"/>
    <property type="match status" value="1"/>
</dbReference>
<dbReference type="Proteomes" id="UP000532311">
    <property type="component" value="Unassembled WGS sequence"/>
</dbReference>
<dbReference type="InterPro" id="IPR045336">
    <property type="entry name" value="MmgE_PrpD_N"/>
</dbReference>
<comment type="similarity">
    <text evidence="1">Belongs to the PrpD family.</text>
</comment>
<dbReference type="SUPFAM" id="SSF101898">
    <property type="entry name" value="NHL repeat"/>
    <property type="match status" value="1"/>
</dbReference>
<feature type="domain" description="MmgE/PrpD C-terminal" evidence="3">
    <location>
        <begin position="281"/>
        <end position="445"/>
    </location>
</feature>